<accession>A0ABV8ZR71</accession>
<reference evidence="3" key="1">
    <citation type="journal article" date="2019" name="Int. J. Syst. Evol. Microbiol.">
        <title>The Global Catalogue of Microorganisms (GCM) 10K type strain sequencing project: providing services to taxonomists for standard genome sequencing and annotation.</title>
        <authorList>
            <consortium name="The Broad Institute Genomics Platform"/>
            <consortium name="The Broad Institute Genome Sequencing Center for Infectious Disease"/>
            <person name="Wu L."/>
            <person name="Ma J."/>
        </authorList>
    </citation>
    <scope>NUCLEOTIDE SEQUENCE [LARGE SCALE GENOMIC DNA]</scope>
    <source>
        <strain evidence="3">NBRC 103627</strain>
    </source>
</reference>
<dbReference type="InterPro" id="IPR011042">
    <property type="entry name" value="6-blade_b-propeller_TolB-like"/>
</dbReference>
<organism evidence="2 3">
    <name type="scientific">Flavobacterium chungangensis</name>
    <dbReference type="NCBI Taxonomy" id="2708132"/>
    <lineage>
        <taxon>Bacteria</taxon>
        <taxon>Pseudomonadati</taxon>
        <taxon>Bacteroidota</taxon>
        <taxon>Flavobacteriia</taxon>
        <taxon>Flavobacteriales</taxon>
        <taxon>Flavobacteriaceae</taxon>
        <taxon>Flavobacterium</taxon>
    </lineage>
</organism>
<dbReference type="Gene3D" id="2.120.10.30">
    <property type="entry name" value="TolB, C-terminal domain"/>
    <property type="match status" value="1"/>
</dbReference>
<dbReference type="InterPro" id="IPR011708">
    <property type="entry name" value="DNA_pol3_alpha_NTPase_dom"/>
</dbReference>
<keyword evidence="3" id="KW-1185">Reference proteome</keyword>
<sequence length="171" mass="18813">VSFNTSANYMPNYPVPAGEDETSWFVKEVEAGLHHRYPGGIPDEVRKQAAYETEVITQMGFPGYFLVVAETGAYRLTRLWLTGHRAGESDVFADGLPGFPDNLSTGPGGLIWVAMAAPRQPALDLERLARHAIKRARLDHGWVGSSQIVTELGSEPCRITLRPVFLADHPI</sequence>
<dbReference type="SUPFAM" id="SSF63829">
    <property type="entry name" value="Calcium-dependent phosphotriesterase"/>
    <property type="match status" value="1"/>
</dbReference>
<comment type="caution">
    <text evidence="2">The sequence shown here is derived from an EMBL/GenBank/DDBJ whole genome shotgun (WGS) entry which is preliminary data.</text>
</comment>
<proteinExistence type="predicted"/>
<dbReference type="PANTHER" id="PTHR10426">
    <property type="entry name" value="STRICTOSIDINE SYNTHASE-RELATED"/>
    <property type="match status" value="1"/>
</dbReference>
<gene>
    <name evidence="2" type="ORF">ACFO3N_25060</name>
</gene>
<name>A0ABV8ZR71_9FLAO</name>
<dbReference type="EMBL" id="JBHSFY010000056">
    <property type="protein sequence ID" value="MFC4480350.1"/>
    <property type="molecule type" value="Genomic_DNA"/>
</dbReference>
<evidence type="ECO:0000313" key="3">
    <source>
        <dbReference type="Proteomes" id="UP001596003"/>
    </source>
</evidence>
<feature type="domain" description="Bacterial DNA polymerase III alpha subunit NTPase" evidence="1">
    <location>
        <begin position="24"/>
        <end position="70"/>
    </location>
</feature>
<feature type="non-terminal residue" evidence="2">
    <location>
        <position position="1"/>
    </location>
</feature>
<protein>
    <recommendedName>
        <fullName evidence="1">Bacterial DNA polymerase III alpha subunit NTPase domain-containing protein</fullName>
    </recommendedName>
</protein>
<dbReference type="PANTHER" id="PTHR10426:SF88">
    <property type="entry name" value="ADIPOCYTE PLASMA MEMBRANE-ASSOCIATED PROTEIN HEMOMUCIN-RELATED"/>
    <property type="match status" value="1"/>
</dbReference>
<evidence type="ECO:0000313" key="2">
    <source>
        <dbReference type="EMBL" id="MFC4480350.1"/>
    </source>
</evidence>
<feature type="non-terminal residue" evidence="2">
    <location>
        <position position="171"/>
    </location>
</feature>
<evidence type="ECO:0000259" key="1">
    <source>
        <dbReference type="Pfam" id="PF07733"/>
    </source>
</evidence>
<dbReference type="Pfam" id="PF07733">
    <property type="entry name" value="DNA_pol3_alpha"/>
    <property type="match status" value="1"/>
</dbReference>
<dbReference type="Proteomes" id="UP001596003">
    <property type="component" value="Unassembled WGS sequence"/>
</dbReference>